<keyword evidence="2" id="KW-1185">Reference proteome</keyword>
<organism evidence="1 2">
    <name type="scientific">Ensifer adhaerens</name>
    <name type="common">Sinorhizobium morelense</name>
    <dbReference type="NCBI Taxonomy" id="106592"/>
    <lineage>
        <taxon>Bacteria</taxon>
        <taxon>Pseudomonadati</taxon>
        <taxon>Pseudomonadota</taxon>
        <taxon>Alphaproteobacteria</taxon>
        <taxon>Hyphomicrobiales</taxon>
        <taxon>Rhizobiaceae</taxon>
        <taxon>Sinorhizobium/Ensifer group</taxon>
        <taxon>Ensifer</taxon>
    </lineage>
</organism>
<reference evidence="1" key="1">
    <citation type="submission" date="2021-03" db="EMBL/GenBank/DDBJ databases">
        <title>Genomic Encyclopedia of Type Strains, Phase IV (KMG-IV): sequencing the most valuable type-strain genomes for metagenomic binning, comparative biology and taxonomic classification.</title>
        <authorList>
            <person name="Goeker M."/>
        </authorList>
    </citation>
    <scope>NUCLEOTIDE SEQUENCE</scope>
    <source>
        <strain evidence="1">DSM 18131</strain>
    </source>
</reference>
<dbReference type="Proteomes" id="UP000823773">
    <property type="component" value="Unassembled WGS sequence"/>
</dbReference>
<dbReference type="EMBL" id="JAGGJR010000004">
    <property type="protein sequence ID" value="MBP1873519.1"/>
    <property type="molecule type" value="Genomic_DNA"/>
</dbReference>
<protein>
    <submittedName>
        <fullName evidence="1">Type VI secretion system VasI family protein</fullName>
    </submittedName>
</protein>
<proteinExistence type="predicted"/>
<name>A0ACC5SXS2_ENSAD</name>
<gene>
    <name evidence="1" type="ORF">J2Z19_003234</name>
</gene>
<sequence length="205" mass="22351">MRLGILVASMLMLSGGASFAQDAQGCSRIEDSLQRLTCFDKLFPKADGQAAATTSAPEVKPSPEHRWEIAEEASPVDDSKVVKAALMPVGSSSTGLNSASAYLLISCREQTTSFIISTEMFMTDEEPTVTTRVGNEQAVTGKWSRSTNYKAVGLWSGKQAIPFIKALKDNEKFFVRLQDKDRVDAEFNLANVSEVIEKVSSACKW</sequence>
<evidence type="ECO:0000313" key="2">
    <source>
        <dbReference type="Proteomes" id="UP000823773"/>
    </source>
</evidence>
<accession>A0ACC5SXS2</accession>
<comment type="caution">
    <text evidence="1">The sequence shown here is derived from an EMBL/GenBank/DDBJ whole genome shotgun (WGS) entry which is preliminary data.</text>
</comment>
<evidence type="ECO:0000313" key="1">
    <source>
        <dbReference type="EMBL" id="MBP1873519.1"/>
    </source>
</evidence>